<comment type="caution">
    <text evidence="1">The sequence shown here is derived from an EMBL/GenBank/DDBJ whole genome shotgun (WGS) entry which is preliminary data.</text>
</comment>
<feature type="binding site" evidence="2">
    <location>
        <position position="72"/>
    </location>
    <ligand>
        <name>Mn(2+)</name>
        <dbReference type="ChEBI" id="CHEBI:29035"/>
        <label>1</label>
    </ligand>
</feature>
<feature type="binding site" evidence="2">
    <location>
        <position position="70"/>
    </location>
    <ligand>
        <name>Mn(2+)</name>
        <dbReference type="ChEBI" id="CHEBI:29035"/>
        <label>1</label>
    </ligand>
</feature>
<reference evidence="2" key="2">
    <citation type="journal article" date="2022" name="Acta Crystallogr. D Struct. Biol.">
        <title>Structural and functional identification of the uncharacterized metallo-beta-lactamase superfamily protein TW9814 as a phosphodiesterase with unique metal coordination.</title>
        <authorList>
            <person name="Heo Y."/>
            <person name="Park S.B."/>
            <person name="Jeon Y.E."/>
            <person name="Yun J.H."/>
            <person name="Jeong B.G."/>
            <person name="Cha S.S."/>
            <person name="Lee W."/>
        </authorList>
    </citation>
    <scope>X-RAY CRYSTALLOGRAPHY (2.34 ANGSTROMS) OF 1-239 IN COMPLEX WITH MN(2+)</scope>
    <scope>DISULFIDE BONDS</scope>
</reference>
<sequence length="239" mass="26355">MASNTVKITISFDNYAYLEGFQTLWGFSCFVETDETTFLFDTGSNGRVLLQNMQQLDIDLKKAEALILSHPHWDHIGGVDSVLEVHPQMHLFVPNSLSKHLIRDLNAQTLGVTVINESPQQLLPSVYSTGVMGDIGEQSIVIDTEKGLVVITGCAHPGIEHIAARSIEMLQKPIYLLMGGFHLMYENTARISEVIETLDELGIQNVCPTHCSGDLAISMFKSHFGDRCLQGGIGRVITI</sequence>
<reference evidence="1" key="1">
    <citation type="submission" date="2014-11" db="EMBL/GenBank/DDBJ databases">
        <title>Metagenomic analysis unveil the coexistence of multiple endosymbionts and its physiological relationship with the tubeworm Lamellibrachia satsuma.</title>
        <authorList>
            <person name="Patra A.K."/>
            <person name="Fujiwara Y."/>
            <person name="Kim S.-J."/>
        </authorList>
    </citation>
    <scope>NUCLEOTIDE SEQUENCE</scope>
    <source>
        <strain evidence="1">1368-E</strain>
    </source>
</reference>
<organism evidence="1">
    <name type="scientific">Epsilonproteobacteria bacterium</name>
    <name type="common">ex Lamellibrachia satsuma</name>
    <dbReference type="NCBI Taxonomy" id="2496635"/>
    <lineage>
        <taxon>Bacteria</taxon>
        <taxon>Pseudomonadati</taxon>
        <taxon>Campylobacterota</taxon>
    </lineage>
</organism>
<dbReference type="EMBL" id="JQIX01000026">
    <property type="protein sequence ID" value="RRS31708.1"/>
    <property type="molecule type" value="Genomic_DNA"/>
</dbReference>
<evidence type="ECO:0007829" key="2">
    <source>
        <dbReference type="PDB" id="7DCK"/>
    </source>
</evidence>
<feature type="binding site" evidence="2">
    <location>
        <position position="74"/>
    </location>
    <ligand>
        <name>Mn(2+)</name>
        <dbReference type="ChEBI" id="CHEBI:29035"/>
        <label>2</label>
    </ligand>
</feature>
<keyword evidence="2" id="KW-0002">3D-structure</keyword>
<evidence type="ECO:0000313" key="1">
    <source>
        <dbReference type="EMBL" id="RRS31708.1"/>
    </source>
</evidence>
<keyword evidence="2" id="KW-0479">Metal-binding</keyword>
<proteinExistence type="evidence at protein level"/>
<feature type="binding site" evidence="2">
    <location>
        <position position="156"/>
    </location>
    <ligand>
        <name>Mn(2+)</name>
        <dbReference type="ChEBI" id="CHEBI:29035"/>
        <label>1</label>
    </ligand>
</feature>
<feature type="disulfide bond" evidence="2">
    <location>
        <begin position="154"/>
        <end position="211"/>
    </location>
</feature>
<gene>
    <name evidence="1" type="ORF">P794_03345</name>
</gene>
<accession>A0ACD6BAJ0</accession>
<name>A0ACD6BAJ0_9BACT</name>
<dbReference type="PDB" id="7DCK">
    <property type="method" value="X-ray"/>
    <property type="resolution" value="2.34 A"/>
    <property type="chains" value="A/B=1-239"/>
</dbReference>
<feature type="binding site" evidence="2">
    <location>
        <position position="75"/>
    </location>
    <ligand>
        <name>Mn(2+)</name>
        <dbReference type="ChEBI" id="CHEBI:29035"/>
        <label>2</label>
    </ligand>
</feature>
<protein>
    <submittedName>
        <fullName evidence="1">Uncharacterized protein</fullName>
    </submittedName>
</protein>
<feature type="binding site" evidence="2">
    <location>
        <position position="210"/>
    </location>
    <ligand>
        <name>Mn(2+)</name>
        <dbReference type="ChEBI" id="CHEBI:29035"/>
        <label>2</label>
    </ligand>
</feature>
<accession>A0A426W059</accession>